<dbReference type="HAMAP" id="MF_00360">
    <property type="entry name" value="Ribosomal_bS6"/>
    <property type="match status" value="1"/>
</dbReference>
<dbReference type="CDD" id="cd00473">
    <property type="entry name" value="bS6"/>
    <property type="match status" value="1"/>
</dbReference>
<dbReference type="EMBL" id="PNIN01000058">
    <property type="protein sequence ID" value="PMP70093.1"/>
    <property type="molecule type" value="Genomic_DNA"/>
</dbReference>
<evidence type="ECO:0000256" key="3">
    <source>
        <dbReference type="ARBA" id="ARBA00023274"/>
    </source>
</evidence>
<dbReference type="GO" id="GO:0003735">
    <property type="term" value="F:structural constituent of ribosome"/>
    <property type="evidence" value="ECO:0007669"/>
    <property type="project" value="InterPro"/>
</dbReference>
<evidence type="ECO:0000313" key="9">
    <source>
        <dbReference type="Proteomes" id="UP000242881"/>
    </source>
</evidence>
<protein>
    <recommendedName>
        <fullName evidence="5 6">Small ribosomal subunit protein bS6</fullName>
    </recommendedName>
</protein>
<dbReference type="Pfam" id="PF01250">
    <property type="entry name" value="Ribosomal_S6"/>
    <property type="match status" value="1"/>
</dbReference>
<dbReference type="PANTHER" id="PTHR21011">
    <property type="entry name" value="MITOCHONDRIAL 28S RIBOSOMAL PROTEIN S6"/>
    <property type="match status" value="1"/>
</dbReference>
<dbReference type="AlphaFoldDB" id="A0A2J6WI81"/>
<dbReference type="GO" id="GO:0005737">
    <property type="term" value="C:cytoplasm"/>
    <property type="evidence" value="ECO:0007669"/>
    <property type="project" value="UniProtKB-ARBA"/>
</dbReference>
<dbReference type="PANTHER" id="PTHR21011:SF1">
    <property type="entry name" value="SMALL RIBOSOMAL SUBUNIT PROTEIN BS6M"/>
    <property type="match status" value="1"/>
</dbReference>
<accession>A0A2J6WI81</accession>
<evidence type="ECO:0000256" key="5">
    <source>
        <dbReference type="ARBA" id="ARBA00035294"/>
    </source>
</evidence>
<evidence type="ECO:0000256" key="1">
    <source>
        <dbReference type="ARBA" id="ARBA00009512"/>
    </source>
</evidence>
<organism evidence="8 9">
    <name type="scientific">Calditerrivibrio nitroreducens</name>
    <dbReference type="NCBI Taxonomy" id="477976"/>
    <lineage>
        <taxon>Bacteria</taxon>
        <taxon>Pseudomonadati</taxon>
        <taxon>Deferribacterota</taxon>
        <taxon>Deferribacteres</taxon>
        <taxon>Deferribacterales</taxon>
        <taxon>Calditerrivibrionaceae</taxon>
    </lineage>
</organism>
<evidence type="ECO:0000256" key="6">
    <source>
        <dbReference type="HAMAP-Rule" id="MF_00360"/>
    </source>
</evidence>
<gene>
    <name evidence="6 8" type="primary">rpsF</name>
    <name evidence="8" type="ORF">C0187_05970</name>
</gene>
<feature type="region of interest" description="Disordered" evidence="7">
    <location>
        <begin position="102"/>
        <end position="144"/>
    </location>
</feature>
<dbReference type="GO" id="GO:0006412">
    <property type="term" value="P:translation"/>
    <property type="evidence" value="ECO:0007669"/>
    <property type="project" value="UniProtKB-UniRule"/>
</dbReference>
<feature type="compositionally biased region" description="Acidic residues" evidence="7">
    <location>
        <begin position="133"/>
        <end position="144"/>
    </location>
</feature>
<comment type="caution">
    <text evidence="8">The sequence shown here is derived from an EMBL/GenBank/DDBJ whole genome shotgun (WGS) entry which is preliminary data.</text>
</comment>
<dbReference type="InterPro" id="IPR000529">
    <property type="entry name" value="Ribosomal_bS6"/>
</dbReference>
<keyword evidence="3 6" id="KW-0687">Ribonucleoprotein</keyword>
<dbReference type="Proteomes" id="UP000242881">
    <property type="component" value="Unassembled WGS sequence"/>
</dbReference>
<name>A0A2J6WI81_9BACT</name>
<evidence type="ECO:0000256" key="7">
    <source>
        <dbReference type="SAM" id="MobiDB-lite"/>
    </source>
</evidence>
<dbReference type="GO" id="GO:1990904">
    <property type="term" value="C:ribonucleoprotein complex"/>
    <property type="evidence" value="ECO:0007669"/>
    <property type="project" value="UniProtKB-KW"/>
</dbReference>
<sequence>MNTYETVFIVSPAIPLDDANAIFEKFKDLISANGGEILNSEYWGKLKMAYPINKHKDGCYYLIQYKADGKFNSELETRFKYDENVLRFVVVKLDGKTYKLRKRDEMTKPRSRRYEEKPQTEVNADGAVVEQNAEAEENSTQEKA</sequence>
<feature type="compositionally biased region" description="Basic and acidic residues" evidence="7">
    <location>
        <begin position="102"/>
        <end position="119"/>
    </location>
</feature>
<dbReference type="InterPro" id="IPR035980">
    <property type="entry name" value="Ribosomal_bS6_sf"/>
</dbReference>
<dbReference type="GO" id="GO:0070181">
    <property type="term" value="F:small ribosomal subunit rRNA binding"/>
    <property type="evidence" value="ECO:0007669"/>
    <property type="project" value="TreeGrafter"/>
</dbReference>
<evidence type="ECO:0000256" key="2">
    <source>
        <dbReference type="ARBA" id="ARBA00022980"/>
    </source>
</evidence>
<dbReference type="InterPro" id="IPR014717">
    <property type="entry name" value="Transl_elong_EF1B/ribsomal_bS6"/>
</dbReference>
<comment type="similarity">
    <text evidence="1 6">Belongs to the bacterial ribosomal protein bS6 family.</text>
</comment>
<comment type="function">
    <text evidence="4 6">Binds together with bS18 to 16S ribosomal RNA.</text>
</comment>
<dbReference type="Gene3D" id="3.30.70.60">
    <property type="match status" value="1"/>
</dbReference>
<dbReference type="InterPro" id="IPR020814">
    <property type="entry name" value="Ribosomal_S6_plastid/chlpt"/>
</dbReference>
<keyword evidence="2 6" id="KW-0689">Ribosomal protein</keyword>
<keyword evidence="6" id="KW-0699">rRNA-binding</keyword>
<evidence type="ECO:0000256" key="4">
    <source>
        <dbReference type="ARBA" id="ARBA00035104"/>
    </source>
</evidence>
<dbReference type="GO" id="GO:0005840">
    <property type="term" value="C:ribosome"/>
    <property type="evidence" value="ECO:0007669"/>
    <property type="project" value="UniProtKB-KW"/>
</dbReference>
<reference evidence="8 9" key="1">
    <citation type="submission" date="2018-01" db="EMBL/GenBank/DDBJ databases">
        <title>Metagenomic assembled genomes from two thermal pools in the Uzon Caldera, Kamchatka, Russia.</title>
        <authorList>
            <person name="Wilkins L."/>
            <person name="Ettinger C."/>
        </authorList>
    </citation>
    <scope>NUCLEOTIDE SEQUENCE [LARGE SCALE GENOMIC DNA]</scope>
    <source>
        <strain evidence="8">ZAV-05</strain>
    </source>
</reference>
<evidence type="ECO:0000313" key="8">
    <source>
        <dbReference type="EMBL" id="PMP70093.1"/>
    </source>
</evidence>
<proteinExistence type="inferred from homology"/>
<dbReference type="SUPFAM" id="SSF54995">
    <property type="entry name" value="Ribosomal protein S6"/>
    <property type="match status" value="1"/>
</dbReference>
<keyword evidence="6" id="KW-0694">RNA-binding</keyword>
<dbReference type="NCBIfam" id="TIGR00166">
    <property type="entry name" value="S6"/>
    <property type="match status" value="1"/>
</dbReference>
<dbReference type="RefSeq" id="WP_424604854.1">
    <property type="nucleotide sequence ID" value="NZ_JBNAVA010000001.1"/>
</dbReference>